<feature type="compositionally biased region" description="Low complexity" evidence="1">
    <location>
        <begin position="859"/>
        <end position="873"/>
    </location>
</feature>
<evidence type="ECO:0000256" key="1">
    <source>
        <dbReference type="SAM" id="MobiDB-lite"/>
    </source>
</evidence>
<feature type="region of interest" description="Disordered" evidence="1">
    <location>
        <begin position="851"/>
        <end position="897"/>
    </location>
</feature>
<evidence type="ECO:0000259" key="2">
    <source>
        <dbReference type="Pfam" id="PF11707"/>
    </source>
</evidence>
<feature type="region of interest" description="Disordered" evidence="1">
    <location>
        <begin position="365"/>
        <end position="389"/>
    </location>
</feature>
<dbReference type="Pfam" id="PF26140">
    <property type="entry name" value="HEAT_URB1"/>
    <property type="match status" value="1"/>
</dbReference>
<reference evidence="5 6" key="1">
    <citation type="journal article" date="2024" name="IMA Fungus">
        <title>IMA Genome - F19 : A genome assembly and annotation guide to empower mycologists, including annotated draft genome sequences of Ceratocystis pirilliformis, Diaporthe australafricana, Fusarium ophioides, Paecilomyces lecythidis, and Sporothrix stenoceras.</title>
        <authorList>
            <person name="Aylward J."/>
            <person name="Wilson A.M."/>
            <person name="Visagie C.M."/>
            <person name="Spraker J."/>
            <person name="Barnes I."/>
            <person name="Buitendag C."/>
            <person name="Ceriani C."/>
            <person name="Del Mar Angel L."/>
            <person name="du Plessis D."/>
            <person name="Fuchs T."/>
            <person name="Gasser K."/>
            <person name="Kramer D."/>
            <person name="Li W."/>
            <person name="Munsamy K."/>
            <person name="Piso A."/>
            <person name="Price J.L."/>
            <person name="Sonnekus B."/>
            <person name="Thomas C."/>
            <person name="van der Nest A."/>
            <person name="van Dijk A."/>
            <person name="van Heerden A."/>
            <person name="van Vuuren N."/>
            <person name="Yilmaz N."/>
            <person name="Duong T.A."/>
            <person name="van der Merwe N.A."/>
            <person name="Wingfield M.J."/>
            <person name="Wingfield B.D."/>
        </authorList>
    </citation>
    <scope>NUCLEOTIDE SEQUENCE [LARGE SCALE GENOMIC DNA]</scope>
    <source>
        <strain evidence="5 6">CMW 5346</strain>
    </source>
</reference>
<dbReference type="InterPro" id="IPR059018">
    <property type="entry name" value="HEAT_URB1"/>
</dbReference>
<dbReference type="Proteomes" id="UP001583186">
    <property type="component" value="Unassembled WGS sequence"/>
</dbReference>
<gene>
    <name evidence="5" type="ORF">Sste5346_001039</name>
</gene>
<feature type="domain" description="URB1 central HEAT repeat" evidence="4">
    <location>
        <begin position="661"/>
        <end position="859"/>
    </location>
</feature>
<feature type="domain" description="URB1 N-terminal" evidence="2">
    <location>
        <begin position="104"/>
        <end position="470"/>
    </location>
</feature>
<name>A0ABR3ZR28_9PEZI</name>
<dbReference type="PANTHER" id="PTHR13500">
    <property type="entry name" value="NUCLEOLAR PRERIBOSOMAL-ASSOCIATED PROTEIN 1"/>
    <property type="match status" value="1"/>
</dbReference>
<dbReference type="InterPro" id="IPR021714">
    <property type="entry name" value="URB1_N"/>
</dbReference>
<dbReference type="PANTHER" id="PTHR13500:SF0">
    <property type="entry name" value="NUCLEOLAR PRE-RIBOSOMAL-ASSOCIATED PROTEIN 1"/>
    <property type="match status" value="1"/>
</dbReference>
<dbReference type="EMBL" id="JAWCUI010000004">
    <property type="protein sequence ID" value="KAL1902597.1"/>
    <property type="molecule type" value="Genomic_DNA"/>
</dbReference>
<protein>
    <recommendedName>
        <fullName evidence="7">Ribosome biogenesis protein Urb1</fullName>
    </recommendedName>
</protein>
<feature type="compositionally biased region" description="Polar residues" evidence="1">
    <location>
        <begin position="874"/>
        <end position="885"/>
    </location>
</feature>
<dbReference type="InterPro" id="IPR016024">
    <property type="entry name" value="ARM-type_fold"/>
</dbReference>
<dbReference type="SUPFAM" id="SSF48371">
    <property type="entry name" value="ARM repeat"/>
    <property type="match status" value="2"/>
</dbReference>
<dbReference type="InterPro" id="IPR039844">
    <property type="entry name" value="URB1"/>
</dbReference>
<keyword evidence="6" id="KW-1185">Reference proteome</keyword>
<comment type="caution">
    <text evidence="5">The sequence shown here is derived from an EMBL/GenBank/DDBJ whole genome shotgun (WGS) entry which is preliminary data.</text>
</comment>
<accession>A0ABR3ZR28</accession>
<evidence type="ECO:0008006" key="7">
    <source>
        <dbReference type="Google" id="ProtNLM"/>
    </source>
</evidence>
<evidence type="ECO:0000259" key="4">
    <source>
        <dbReference type="Pfam" id="PF26140"/>
    </source>
</evidence>
<feature type="region of interest" description="Disordered" evidence="1">
    <location>
        <begin position="1147"/>
        <end position="1172"/>
    </location>
</feature>
<dbReference type="Pfam" id="PF16201">
    <property type="entry name" value="NopRA1"/>
    <property type="match status" value="1"/>
</dbReference>
<organism evidence="5 6">
    <name type="scientific">Sporothrix stenoceras</name>
    <dbReference type="NCBI Taxonomy" id="5173"/>
    <lineage>
        <taxon>Eukaryota</taxon>
        <taxon>Fungi</taxon>
        <taxon>Dikarya</taxon>
        <taxon>Ascomycota</taxon>
        <taxon>Pezizomycotina</taxon>
        <taxon>Sordariomycetes</taxon>
        <taxon>Sordariomycetidae</taxon>
        <taxon>Ophiostomatales</taxon>
        <taxon>Ophiostomataceae</taxon>
        <taxon>Sporothrix</taxon>
    </lineage>
</organism>
<evidence type="ECO:0000259" key="3">
    <source>
        <dbReference type="Pfam" id="PF16201"/>
    </source>
</evidence>
<sequence>MAKRRSFAPDGEISRKRPRIVHEAPTFEEIASARQLMQLLAFDQDLQKARHGLQSFKVLLDKLNDPDYKNPEDAALLRSYLESTRPRKDNADEDDEGETDPMYLPDIMDTWEFAARMNNDNLMSAVPVVLALLIRYLSHVLDMAPICLGICRTLLRRRQLELIARNLSADKGKEFVISPTLRMLREAITFDGGAIARPLFRARNFTYRSLARNMSIKFLGEGVEDVKRTSARTNAVRFFLASLTFLHPEAKAELLSQREVVGSLTKTIKDDPPYLVYDILSTLREHVLKDKKLPRSARIKTFNAATLIRLATLYYYAHDSASVAASDDSSNPNKLSVSDMTHQLLLHVCTSSSIGVLREQTGYYPQGVEPNAGAATTTTSSSSNREPDEDLQLDAGLDRIVWMDKFANEVPVFNFALADLLLNLRPWSSTRQSELLISIFQAAPELVAWYYIERKNFTFEPKISATWVGYAAMLFNTILVDIPAYFGRKSAYARVPPPTSVTVDNILPRPLSQKILSRCLTHKSKLIPFFAIRLLAMSMEKLRAALRMHREAAQKHPLESLWKESERRIVDEFCRRCPPMKEVINAYRAAADSDLLYREAVSRVLRLYYEVVPQVALNSKFDVSSYLFAVIRQVDEHKGSAEDKAVKLMELENLLAIAGYSPGMQWFSKAKGLAASPFAALLKVYTEATGDLALDKIRDVLDFVAREQQLILSEPADQSRASVGLSALVGSLKPESADADAEKRSLLTDPIWAFVDNCVVRCANGPIKYIEMMYDQESASSADGVPAFDPVTMAIAEQLKFAVDNAGSETITRLSNFLRYYLQLCRGDEASLAPIWAKVVEALTSSPKAPTKLEKTLRKPIPQAAATKQAKPKSSGTQKTSTDKAATNGDVDEESSLFDERSLEDLLDITPPRVFDSAALSKWSTRPADDLVEEGHVAAVIGLLMAEDASVRRAALVNLTNMAAKIRESTYDEKDQVWLLLSELVESTKAWMTDKETADLPVPSHIVSFACHALDVLRNPLHCLYAKVNTFLTAGPIWRMRAFPLVNGIVHDGPTEDDSYYAEISWLLSYLIDSLHTPADIDSFRSRRLFEAVVSVASNPYMRAPLRRQILRIVSRVSDIPGGSTTLITRSGIVSWLTALEATRATTTSNNSRQKATERTHGVKGGVEGPDEGDEARIVQALLKRLWDTCDHDRVEQWSLHGVQESIGV</sequence>
<evidence type="ECO:0000313" key="5">
    <source>
        <dbReference type="EMBL" id="KAL1902597.1"/>
    </source>
</evidence>
<evidence type="ECO:0000313" key="6">
    <source>
        <dbReference type="Proteomes" id="UP001583186"/>
    </source>
</evidence>
<feature type="region of interest" description="Disordered" evidence="1">
    <location>
        <begin position="79"/>
        <end position="101"/>
    </location>
</feature>
<feature type="domain" description="URB1 C-terminal" evidence="3">
    <location>
        <begin position="938"/>
        <end position="1136"/>
    </location>
</feature>
<dbReference type="Pfam" id="PF11707">
    <property type="entry name" value="Npa1"/>
    <property type="match status" value="1"/>
</dbReference>
<dbReference type="InterPro" id="IPR032436">
    <property type="entry name" value="URB1_C"/>
</dbReference>
<proteinExistence type="predicted"/>